<proteinExistence type="predicted"/>
<keyword evidence="2" id="KW-1185">Reference proteome</keyword>
<dbReference type="SUPFAM" id="SSF52540">
    <property type="entry name" value="P-loop containing nucleoside triphosphate hydrolases"/>
    <property type="match status" value="1"/>
</dbReference>
<evidence type="ECO:0000313" key="2">
    <source>
        <dbReference type="Proteomes" id="UP000787635"/>
    </source>
</evidence>
<organism evidence="1 2">
    <name type="scientific">Falsiroseomonas selenitidurans</name>
    <dbReference type="NCBI Taxonomy" id="2716335"/>
    <lineage>
        <taxon>Bacteria</taxon>
        <taxon>Pseudomonadati</taxon>
        <taxon>Pseudomonadota</taxon>
        <taxon>Alphaproteobacteria</taxon>
        <taxon>Acetobacterales</taxon>
        <taxon>Roseomonadaceae</taxon>
        <taxon>Falsiroseomonas</taxon>
    </lineage>
</organism>
<gene>
    <name evidence="1" type="ORF">HEQ75_10955</name>
</gene>
<comment type="caution">
    <text evidence="1">The sequence shown here is derived from an EMBL/GenBank/DDBJ whole genome shotgun (WGS) entry which is preliminary data.</text>
</comment>
<dbReference type="Gene3D" id="3.40.50.300">
    <property type="entry name" value="P-loop containing nucleotide triphosphate hydrolases"/>
    <property type="match status" value="1"/>
</dbReference>
<dbReference type="InterPro" id="IPR027417">
    <property type="entry name" value="P-loop_NTPase"/>
</dbReference>
<accession>A0ABX1E3N8</accession>
<reference evidence="1 2" key="1">
    <citation type="submission" date="2020-03" db="EMBL/GenBank/DDBJ databases">
        <title>Roseomonas selenitidurans sp. nov. isolated from urban soil.</title>
        <authorList>
            <person name="Liu H."/>
        </authorList>
    </citation>
    <scope>NUCLEOTIDE SEQUENCE [LARGE SCALE GENOMIC DNA]</scope>
    <source>
        <strain evidence="1 2">BU-1</strain>
    </source>
</reference>
<evidence type="ECO:0000313" key="1">
    <source>
        <dbReference type="EMBL" id="NKC31378.1"/>
    </source>
</evidence>
<sequence>MPPLDLLFAGRIEAYLRAASLLPGPCIFVHVPKTAGTSLRAELAALLPPDANIYVDYTDTTRSFHARLDDAVARFLAQAAPRGIRFASGHIQGRHVAQIAQALPGARFITFLRDPVARVVSDYRHQRSPRHPGHEAFRARVPTLDAYLDQPGEREKAALHLLPWDLLREGDAAACIAHLHQHYACVGVQEMYDLSFRLVAALAGAPRAPRLRANVADDSDGGLSVTPAQAARIRALNPIDLALWQHVSDGLRGVQGRLTNALVPA</sequence>
<name>A0ABX1E3N8_9PROT</name>
<dbReference type="EMBL" id="JAAVNE010000014">
    <property type="protein sequence ID" value="NKC31378.1"/>
    <property type="molecule type" value="Genomic_DNA"/>
</dbReference>
<protein>
    <submittedName>
        <fullName evidence="1">Sulfotransferase family protein</fullName>
    </submittedName>
</protein>
<dbReference type="RefSeq" id="WP_168030273.1">
    <property type="nucleotide sequence ID" value="NZ_JAAVNE010000014.1"/>
</dbReference>
<dbReference type="Proteomes" id="UP000787635">
    <property type="component" value="Unassembled WGS sequence"/>
</dbReference>